<evidence type="ECO:0000313" key="5">
    <source>
        <dbReference type="Proteomes" id="UP000075260"/>
    </source>
</evidence>
<evidence type="ECO:0008006" key="6">
    <source>
        <dbReference type="Google" id="ProtNLM"/>
    </source>
</evidence>
<evidence type="ECO:0000256" key="1">
    <source>
        <dbReference type="ARBA" id="ARBA00022729"/>
    </source>
</evidence>
<dbReference type="Gene3D" id="2.60.40.1120">
    <property type="entry name" value="Carboxypeptidase-like, regulatory domain"/>
    <property type="match status" value="3"/>
</dbReference>
<proteinExistence type="predicted"/>
<protein>
    <recommendedName>
        <fullName evidence="6">Carboxypeptidase regulatory-like domain-containing protein</fullName>
    </recommendedName>
</protein>
<evidence type="ECO:0000313" key="4">
    <source>
        <dbReference type="EMBL" id="KYF71334.1"/>
    </source>
</evidence>
<dbReference type="Proteomes" id="UP000075260">
    <property type="component" value="Unassembled WGS sequence"/>
</dbReference>
<dbReference type="OrthoDB" id="5491798at2"/>
<comment type="caution">
    <text evidence="4">The sequence shown here is derived from an EMBL/GenBank/DDBJ whole genome shotgun (WGS) entry which is preliminary data.</text>
</comment>
<dbReference type="PANTHER" id="PTHR23303:SF14">
    <property type="entry name" value="BOS COMPLEX SUBUNIT NOMO1-RELATED"/>
    <property type="match status" value="1"/>
</dbReference>
<keyword evidence="3" id="KW-1133">Transmembrane helix</keyword>
<dbReference type="RefSeq" id="WP_061607056.1">
    <property type="nucleotide sequence ID" value="NZ_JEMA01000342.1"/>
</dbReference>
<keyword evidence="1" id="KW-0732">Signal</keyword>
<evidence type="ECO:0000256" key="2">
    <source>
        <dbReference type="SAM" id="MobiDB-lite"/>
    </source>
</evidence>
<dbReference type="SUPFAM" id="SSF49464">
    <property type="entry name" value="Carboxypeptidase regulatory domain-like"/>
    <property type="match status" value="1"/>
</dbReference>
<dbReference type="AlphaFoldDB" id="A0A150QTM9"/>
<dbReference type="EMBL" id="JEMA01000342">
    <property type="protein sequence ID" value="KYF71334.1"/>
    <property type="molecule type" value="Genomic_DNA"/>
</dbReference>
<feature type="region of interest" description="Disordered" evidence="2">
    <location>
        <begin position="510"/>
        <end position="529"/>
    </location>
</feature>
<dbReference type="PANTHER" id="PTHR23303">
    <property type="entry name" value="CARBOXYPEPTIDASE REGULATORY REGION-CONTAINING"/>
    <property type="match status" value="1"/>
</dbReference>
<sequence length="529" mass="54960">MQRDSSTRRPSRRPLWVALGLLTAALAGVVLFLLLRPGREEVAPGAKAPAAAGAEKRARYRNRALLRGAHEAPPEARPTISGHVYTTDGSTLADVTVVASAFEVAGNVLTTAGTAKSDEAGRFELTLPDGTYQLSASVEGYGTTSTTAHSGQTASLVLPKSGVIEGRVLDERGEPVRRFSIDVLSPVTEDDPAPPPLFSRVFESPDGSYRVAQLPSWPIILRATTAEHAPAFSPFVRVRPGEVEKVDLTLPKGCTLTGRAVDPSGAPLPGVFVDAESLLAAGQMSNVALEAAAQAQSEDDGSFVLPNVPKGTIAVRGYDGANAVSTVNVDVAGCDDIAPVKLVMSPGGSIAGVARGADGAPLAGVRLTLLQRRIGFVNTMSDAEGRYRFDQIPSGPIRMTAQHGERTRLVDLEVEEGKETEQDVSLPPGGTSEIRGRVTASGQPLPGVRLTLATPFADDNSIGLYSPVTAEDGSYRVSAISPGLYMISVESTIAGAGVQVKPGEVATVDLRVPDAPPAGGASPPPPPPQ</sequence>
<dbReference type="InterPro" id="IPR013784">
    <property type="entry name" value="Carb-bd-like_fold"/>
</dbReference>
<organism evidence="4 5">
    <name type="scientific">Sorangium cellulosum</name>
    <name type="common">Polyangium cellulosum</name>
    <dbReference type="NCBI Taxonomy" id="56"/>
    <lineage>
        <taxon>Bacteria</taxon>
        <taxon>Pseudomonadati</taxon>
        <taxon>Myxococcota</taxon>
        <taxon>Polyangia</taxon>
        <taxon>Polyangiales</taxon>
        <taxon>Polyangiaceae</taxon>
        <taxon>Sorangium</taxon>
    </lineage>
</organism>
<name>A0A150QTM9_SORCE</name>
<dbReference type="SUPFAM" id="SSF49452">
    <property type="entry name" value="Starch-binding domain-like"/>
    <property type="match status" value="3"/>
</dbReference>
<dbReference type="InterPro" id="IPR051417">
    <property type="entry name" value="SDr/BOS_complex"/>
</dbReference>
<feature type="transmembrane region" description="Helical" evidence="3">
    <location>
        <begin position="15"/>
        <end position="35"/>
    </location>
</feature>
<accession>A0A150QTM9</accession>
<keyword evidence="3" id="KW-0812">Transmembrane</keyword>
<dbReference type="InterPro" id="IPR008969">
    <property type="entry name" value="CarboxyPept-like_regulatory"/>
</dbReference>
<keyword evidence="3" id="KW-0472">Membrane</keyword>
<dbReference type="GO" id="GO:0030246">
    <property type="term" value="F:carbohydrate binding"/>
    <property type="evidence" value="ECO:0007669"/>
    <property type="project" value="InterPro"/>
</dbReference>
<gene>
    <name evidence="4" type="ORF">BE15_44595</name>
</gene>
<dbReference type="Pfam" id="PF13620">
    <property type="entry name" value="CarboxypepD_reg"/>
    <property type="match status" value="2"/>
</dbReference>
<reference evidence="4 5" key="1">
    <citation type="submission" date="2014-02" db="EMBL/GenBank/DDBJ databases">
        <title>The small core and large imbalanced accessory genome model reveals a collaborative survival strategy of Sorangium cellulosum strains in nature.</title>
        <authorList>
            <person name="Han K."/>
            <person name="Peng R."/>
            <person name="Blom J."/>
            <person name="Li Y.-Z."/>
        </authorList>
    </citation>
    <scope>NUCLEOTIDE SEQUENCE [LARGE SCALE GENOMIC DNA]</scope>
    <source>
        <strain evidence="4 5">So0008-312</strain>
    </source>
</reference>
<evidence type="ECO:0000256" key="3">
    <source>
        <dbReference type="SAM" id="Phobius"/>
    </source>
</evidence>